<evidence type="ECO:0000313" key="2">
    <source>
        <dbReference type="EMBL" id="CAF1545779.1"/>
    </source>
</evidence>
<dbReference type="Proteomes" id="UP000663854">
    <property type="component" value="Unassembled WGS sequence"/>
</dbReference>
<protein>
    <submittedName>
        <fullName evidence="1">Uncharacterized protein</fullName>
    </submittedName>
</protein>
<dbReference type="EMBL" id="CAJNOL010003087">
    <property type="protein sequence ID" value="CAF1545779.1"/>
    <property type="molecule type" value="Genomic_DNA"/>
</dbReference>
<reference evidence="1" key="1">
    <citation type="submission" date="2021-02" db="EMBL/GenBank/DDBJ databases">
        <authorList>
            <person name="Nowell W R."/>
        </authorList>
    </citation>
    <scope>NUCLEOTIDE SEQUENCE</scope>
</reference>
<sequence>MSLCNYLGQSVQPYFPSQIVFSPDDGTTTIAIDEINQRAYLTFPVNSMMKVSAYVWQHFPYAVPDSPQSKHYVYLATTSLINFCSYETYWKYGAYRLNQFPLHWGNNSLYKIRNDVNFNYEMIHSNNSSKDEDYWYSNETCSTNTRDKYPCQEIYFKKNTDIPLRLAEVRRTPFSSNRVITNFTIISIGKPDDKYFDSISPDWYVNCRDADLGVLYNLTLIRLNVGESAKVQVWLSAPPHEINGNDTVNIQWRTSQCTNCFTWTPKQLSFNSKNFQERQTLTITRLHMSEQSIFIPILEGGGFAFIEAATYSLSIR</sequence>
<dbReference type="Proteomes" id="UP000663870">
    <property type="component" value="Unassembled WGS sequence"/>
</dbReference>
<dbReference type="EMBL" id="CAJNOH010002003">
    <property type="protein sequence ID" value="CAF1266102.1"/>
    <property type="molecule type" value="Genomic_DNA"/>
</dbReference>
<dbReference type="AlphaFoldDB" id="A0A815B7U6"/>
<comment type="caution">
    <text evidence="1">The sequence shown here is derived from an EMBL/GenBank/DDBJ whole genome shotgun (WGS) entry which is preliminary data.</text>
</comment>
<accession>A0A815B7U6</accession>
<keyword evidence="4" id="KW-1185">Reference proteome</keyword>
<organism evidence="1 3">
    <name type="scientific">Rotaria sordida</name>
    <dbReference type="NCBI Taxonomy" id="392033"/>
    <lineage>
        <taxon>Eukaryota</taxon>
        <taxon>Metazoa</taxon>
        <taxon>Spiralia</taxon>
        <taxon>Gnathifera</taxon>
        <taxon>Rotifera</taxon>
        <taxon>Eurotatoria</taxon>
        <taxon>Bdelloidea</taxon>
        <taxon>Philodinida</taxon>
        <taxon>Philodinidae</taxon>
        <taxon>Rotaria</taxon>
    </lineage>
</organism>
<evidence type="ECO:0000313" key="3">
    <source>
        <dbReference type="Proteomes" id="UP000663854"/>
    </source>
</evidence>
<proteinExistence type="predicted"/>
<gene>
    <name evidence="2" type="ORF">JXQ802_LOCUS43269</name>
    <name evidence="1" type="ORF">PYM288_LOCUS28134</name>
</gene>
<evidence type="ECO:0000313" key="4">
    <source>
        <dbReference type="Proteomes" id="UP000663870"/>
    </source>
</evidence>
<evidence type="ECO:0000313" key="1">
    <source>
        <dbReference type="EMBL" id="CAF1266102.1"/>
    </source>
</evidence>
<name>A0A815B7U6_9BILA</name>